<feature type="transmembrane region" description="Helical" evidence="1">
    <location>
        <begin position="12"/>
        <end position="34"/>
    </location>
</feature>
<evidence type="ECO:0000313" key="2">
    <source>
        <dbReference type="EMBL" id="EJB33151.1"/>
    </source>
</evidence>
<evidence type="ECO:0000313" key="3">
    <source>
        <dbReference type="Proteomes" id="UP000004074"/>
    </source>
</evidence>
<sequence>MLFKFFLFWVKKAFWVFLSLFISLITFFAIRLIFGSMSCQTGVTKTF</sequence>
<dbReference type="AlphaFoldDB" id="I9QF04"/>
<dbReference type="PATRIC" id="fig|992029.3.peg.1108"/>
<proteinExistence type="predicted"/>
<evidence type="ECO:0000256" key="1">
    <source>
        <dbReference type="SAM" id="Phobius"/>
    </source>
</evidence>
<reference evidence="2 3" key="1">
    <citation type="journal article" date="2013" name="Pathog. Dis.">
        <title>Genome sequences of 65 Helicobacter pylori strains isolated from asymptomatic individuals and patients with gastric cancer, peptic ulcer disease, or gastritis.</title>
        <authorList>
            <person name="Blanchard T.G."/>
            <person name="Czinn S.J."/>
            <person name="Correa P."/>
            <person name="Nakazawa T."/>
            <person name="Keelan M."/>
            <person name="Morningstar L."/>
            <person name="Santana-Cruz I."/>
            <person name="Maroo A."/>
            <person name="McCracken C."/>
            <person name="Shefchek K."/>
            <person name="Daugherty S."/>
            <person name="Song Y."/>
            <person name="Fraser C.M."/>
            <person name="Fricke W.F."/>
        </authorList>
    </citation>
    <scope>NUCLEOTIDE SEQUENCE [LARGE SCALE GENOMIC DNA]</scope>
    <source>
        <strain evidence="2 3">NQ4076</strain>
    </source>
</reference>
<gene>
    <name evidence="2" type="ORF">HPNQ4076_1141</name>
</gene>
<keyword evidence="1" id="KW-0472">Membrane</keyword>
<dbReference type="Proteomes" id="UP000004074">
    <property type="component" value="Unassembled WGS sequence"/>
</dbReference>
<comment type="caution">
    <text evidence="2">The sequence shown here is derived from an EMBL/GenBank/DDBJ whole genome shotgun (WGS) entry which is preliminary data.</text>
</comment>
<name>I9QF04_HELPX</name>
<keyword evidence="1" id="KW-1133">Transmembrane helix</keyword>
<organism evidence="2 3">
    <name type="scientific">Helicobacter pylori NQ4076</name>
    <dbReference type="NCBI Taxonomy" id="992029"/>
    <lineage>
        <taxon>Bacteria</taxon>
        <taxon>Pseudomonadati</taxon>
        <taxon>Campylobacterota</taxon>
        <taxon>Epsilonproteobacteria</taxon>
        <taxon>Campylobacterales</taxon>
        <taxon>Helicobacteraceae</taxon>
        <taxon>Helicobacter</taxon>
    </lineage>
</organism>
<dbReference type="EMBL" id="AKNX01000003">
    <property type="protein sequence ID" value="EJB33151.1"/>
    <property type="molecule type" value="Genomic_DNA"/>
</dbReference>
<protein>
    <submittedName>
        <fullName evidence="2">Uncharacterized protein</fullName>
    </submittedName>
</protein>
<accession>I9QF04</accession>
<keyword evidence="1" id="KW-0812">Transmembrane</keyword>